<organism evidence="10">
    <name type="scientific">Perkinsus marinus (strain ATCC 50983 / TXsc)</name>
    <dbReference type="NCBI Taxonomy" id="423536"/>
    <lineage>
        <taxon>Eukaryota</taxon>
        <taxon>Sar</taxon>
        <taxon>Alveolata</taxon>
        <taxon>Perkinsozoa</taxon>
        <taxon>Perkinsea</taxon>
        <taxon>Perkinsida</taxon>
        <taxon>Perkinsidae</taxon>
        <taxon>Perkinsus</taxon>
    </lineage>
</organism>
<accession>C5KHY1</accession>
<evidence type="ECO:0000256" key="7">
    <source>
        <dbReference type="ARBA" id="ARBA00022807"/>
    </source>
</evidence>
<dbReference type="OrthoDB" id="4457at2759"/>
<dbReference type="GeneID" id="9061331"/>
<dbReference type="GO" id="GO:0006624">
    <property type="term" value="P:vacuolar protein processing"/>
    <property type="evidence" value="ECO:0007669"/>
    <property type="project" value="TreeGrafter"/>
</dbReference>
<dbReference type="Gene3D" id="3.40.50.1460">
    <property type="match status" value="1"/>
</dbReference>
<dbReference type="Pfam" id="PF01650">
    <property type="entry name" value="Peptidase_C13"/>
    <property type="match status" value="1"/>
</dbReference>
<evidence type="ECO:0000313" key="9">
    <source>
        <dbReference type="EMBL" id="EER16193.1"/>
    </source>
</evidence>
<feature type="region of interest" description="Disordered" evidence="8">
    <location>
        <begin position="158"/>
        <end position="215"/>
    </location>
</feature>
<dbReference type="InterPro" id="IPR045864">
    <property type="entry name" value="aa-tRNA-synth_II/BPL/LPL"/>
</dbReference>
<dbReference type="OMA" id="EHRIVTQ"/>
<dbReference type="FunFam" id="3.40.50.1460:FF:000006">
    <property type="entry name" value="Legumain"/>
    <property type="match status" value="1"/>
</dbReference>
<evidence type="ECO:0000256" key="2">
    <source>
        <dbReference type="ARBA" id="ARBA00009941"/>
    </source>
</evidence>
<evidence type="ECO:0000256" key="1">
    <source>
        <dbReference type="ARBA" id="ARBA00000810"/>
    </source>
</evidence>
<keyword evidence="5" id="KW-0732">Signal</keyword>
<dbReference type="GO" id="GO:0004197">
    <property type="term" value="F:cysteine-type endopeptidase activity"/>
    <property type="evidence" value="ECO:0007669"/>
    <property type="project" value="UniProtKB-EC"/>
</dbReference>
<dbReference type="AlphaFoldDB" id="C5KHY1"/>
<name>C5KHY1_PERM5</name>
<keyword evidence="6" id="KW-0378">Hydrolase</keyword>
<dbReference type="PANTHER" id="PTHR12000:SF42">
    <property type="entry name" value="LEGUMAIN"/>
    <property type="match status" value="1"/>
</dbReference>
<dbReference type="Gene3D" id="3.30.930.10">
    <property type="entry name" value="Bira Bifunctional Protein, Domain 2"/>
    <property type="match status" value="1"/>
</dbReference>
<evidence type="ECO:0000256" key="4">
    <source>
        <dbReference type="ARBA" id="ARBA00022670"/>
    </source>
</evidence>
<dbReference type="InterPro" id="IPR001096">
    <property type="entry name" value="Peptidase_C13"/>
</dbReference>
<dbReference type="InParanoid" id="C5KHY1"/>
<evidence type="ECO:0000256" key="8">
    <source>
        <dbReference type="SAM" id="MobiDB-lite"/>
    </source>
</evidence>
<dbReference type="PRINTS" id="PR00776">
    <property type="entry name" value="HEMOGLOBNASE"/>
</dbReference>
<evidence type="ECO:0000256" key="6">
    <source>
        <dbReference type="ARBA" id="ARBA00022801"/>
    </source>
</evidence>
<comment type="similarity">
    <text evidence="2">Belongs to the peptidase C13 family.</text>
</comment>
<dbReference type="PANTHER" id="PTHR12000">
    <property type="entry name" value="HEMOGLOBINASE FAMILY MEMBER"/>
    <property type="match status" value="1"/>
</dbReference>
<evidence type="ECO:0000256" key="5">
    <source>
        <dbReference type="ARBA" id="ARBA00022729"/>
    </source>
</evidence>
<dbReference type="GO" id="GO:0005773">
    <property type="term" value="C:vacuole"/>
    <property type="evidence" value="ECO:0007669"/>
    <property type="project" value="GOC"/>
</dbReference>
<gene>
    <name evidence="9" type="ORF">Pmar_PMAR003656</name>
</gene>
<dbReference type="RefSeq" id="XP_002784397.1">
    <property type="nucleotide sequence ID" value="XM_002784351.1"/>
</dbReference>
<feature type="region of interest" description="Disordered" evidence="8">
    <location>
        <begin position="94"/>
        <end position="113"/>
    </location>
</feature>
<reference evidence="9 10" key="1">
    <citation type="submission" date="2008-07" db="EMBL/GenBank/DDBJ databases">
        <authorList>
            <person name="El-Sayed N."/>
            <person name="Caler E."/>
            <person name="Inman J."/>
            <person name="Amedeo P."/>
            <person name="Hass B."/>
            <person name="Wortman J."/>
        </authorList>
    </citation>
    <scope>NUCLEOTIDE SEQUENCE [LARGE SCALE GENOMIC DNA]</scope>
    <source>
        <strain evidence="10">ATCC 50983 / TXsc</strain>
    </source>
</reference>
<dbReference type="GO" id="GO:0051603">
    <property type="term" value="P:proteolysis involved in protein catabolic process"/>
    <property type="evidence" value="ECO:0007669"/>
    <property type="project" value="TreeGrafter"/>
</dbReference>
<dbReference type="FunCoup" id="C5KHY1">
    <property type="interactions" value="329"/>
</dbReference>
<dbReference type="EC" id="3.4.22.34" evidence="3"/>
<evidence type="ECO:0000256" key="3">
    <source>
        <dbReference type="ARBA" id="ARBA00012628"/>
    </source>
</evidence>
<feature type="compositionally biased region" description="Basic and acidic residues" evidence="8">
    <location>
        <begin position="189"/>
        <end position="215"/>
    </location>
</feature>
<comment type="catalytic activity">
    <reaction evidence="1">
        <text>Hydrolysis of proteins and small molecule substrates at -Asn-|-Xaa- bonds.</text>
        <dbReference type="EC" id="3.4.22.34"/>
    </reaction>
</comment>
<dbReference type="EMBL" id="GG673069">
    <property type="protein sequence ID" value="EER16193.1"/>
    <property type="molecule type" value="Genomic_DNA"/>
</dbReference>
<sequence>MIEQLLRLADINFKLQLRMTPQTTVKSIVERVLARWRSHVGDEHRIVTQGLCLHLPPTVDDGQSLPAEWSIHDVVQAYPRCVDGGVTWLVFDGEDDRGPPEVPAPKPSSPIDTTESCIRGIMESTCDSAVIAAAQAVENIPDFGGIPGVVGSVASGSTVADFSPKRRQQRRPVKRGAPDDGDFTADLVDASKESTRREQQSGRKRARVEVEEGRLGRDEDEVDCTMATALRMSHTTHMALLAFQEKQQVLVAGSTGYYNYRHQADICHAHTILRKHGIPERNIILFSTDDVANSPENPLPGTLFNHPDSRGKGHNVYKDCLVDYRGDDVTVDNFEAVLTGNASGVPRGLPVLNSSEEDFVFINFVDHGESGAVSFPNENLKREKFHRILKHMKEQKMFKNMVIYIEACESGSMFDDDDDIPSGIFIVTAANATESSWGTYCPSGVDPDVGTCLGDLFSVNWMEDSELPQVEGETVGDQVDKITRLTTRSHVQKYGDPEVTKRRVTDFQGATDDQGWLDLPVKVDVEDSLVLLNKPTPEAIATAAGVLSEFLGRPVGVSAPTATSTEDDDDAQLLARRERLARHKATSSVPARIIEINNAFVKVYRESQHTGNYVAELKAVNDLIAAAQARAEQLRKRMAPLRSAQKEDEVVIEHPLGILKTMIDDHFHCKFPEAFIFESAFPPVIRSEVAFDELLIPQDHPSRSRSDTFYISGEVDGFT</sequence>
<protein>
    <recommendedName>
        <fullName evidence="3">legumain</fullName>
        <ecNumber evidence="3">3.4.22.34</ecNumber>
    </recommendedName>
</protein>
<keyword evidence="7" id="KW-0788">Thiol protease</keyword>
<feature type="compositionally biased region" description="Basic residues" evidence="8">
    <location>
        <begin position="165"/>
        <end position="174"/>
    </location>
</feature>
<keyword evidence="10" id="KW-1185">Reference proteome</keyword>
<dbReference type="Proteomes" id="UP000007800">
    <property type="component" value="Unassembled WGS sequence"/>
</dbReference>
<keyword evidence="4" id="KW-0645">Protease</keyword>
<evidence type="ECO:0000313" key="10">
    <source>
        <dbReference type="Proteomes" id="UP000007800"/>
    </source>
</evidence>
<proteinExistence type="inferred from homology"/>